<organism evidence="2 3">
    <name type="scientific">Eragrostis curvula</name>
    <name type="common">weeping love grass</name>
    <dbReference type="NCBI Taxonomy" id="38414"/>
    <lineage>
        <taxon>Eukaryota</taxon>
        <taxon>Viridiplantae</taxon>
        <taxon>Streptophyta</taxon>
        <taxon>Embryophyta</taxon>
        <taxon>Tracheophyta</taxon>
        <taxon>Spermatophyta</taxon>
        <taxon>Magnoliopsida</taxon>
        <taxon>Liliopsida</taxon>
        <taxon>Poales</taxon>
        <taxon>Poaceae</taxon>
        <taxon>PACMAD clade</taxon>
        <taxon>Chloridoideae</taxon>
        <taxon>Eragrostideae</taxon>
        <taxon>Eragrostidinae</taxon>
        <taxon>Eragrostis</taxon>
    </lineage>
</organism>
<accession>A0A5J9T788</accession>
<sequence>MQRSGCGNRRQRCSGWGVRASCDSPATCRSRPAQRSPAPPPASTPWNKPSGGGRWPWHKPMPRGLGSCSAAECMLDYIDAPPPTPCLSGRFISTAMYHSSCLAMGNTVPTVNTASPWASSHIHGADFGSMDWDSNAGYQSADTLDDEETSAIQCIQPWKRRIGDGQHEMSVIYTLDR</sequence>
<dbReference type="EMBL" id="RWGY01000045">
    <property type="protein sequence ID" value="TVU07219.1"/>
    <property type="molecule type" value="Genomic_DNA"/>
</dbReference>
<proteinExistence type="predicted"/>
<dbReference type="AlphaFoldDB" id="A0A5J9T788"/>
<comment type="caution">
    <text evidence="2">The sequence shown here is derived from an EMBL/GenBank/DDBJ whole genome shotgun (WGS) entry which is preliminary data.</text>
</comment>
<gene>
    <name evidence="2" type="ORF">EJB05_47264</name>
</gene>
<evidence type="ECO:0000256" key="1">
    <source>
        <dbReference type="SAM" id="MobiDB-lite"/>
    </source>
</evidence>
<evidence type="ECO:0000313" key="2">
    <source>
        <dbReference type="EMBL" id="TVU07219.1"/>
    </source>
</evidence>
<dbReference type="Gramene" id="TVU07219">
    <property type="protein sequence ID" value="TVU07219"/>
    <property type="gene ID" value="EJB05_47264"/>
</dbReference>
<evidence type="ECO:0000313" key="3">
    <source>
        <dbReference type="Proteomes" id="UP000324897"/>
    </source>
</evidence>
<reference evidence="2 3" key="1">
    <citation type="journal article" date="2019" name="Sci. Rep.">
        <title>A high-quality genome of Eragrostis curvula grass provides insights into Poaceae evolution and supports new strategies to enhance forage quality.</title>
        <authorList>
            <person name="Carballo J."/>
            <person name="Santos B.A.C.M."/>
            <person name="Zappacosta D."/>
            <person name="Garbus I."/>
            <person name="Selva J.P."/>
            <person name="Gallo C.A."/>
            <person name="Diaz A."/>
            <person name="Albertini E."/>
            <person name="Caccamo M."/>
            <person name="Echenique V."/>
        </authorList>
    </citation>
    <scope>NUCLEOTIDE SEQUENCE [LARGE SCALE GENOMIC DNA]</scope>
    <source>
        <strain evidence="3">cv. Victoria</strain>
        <tissue evidence="2">Leaf</tissue>
    </source>
</reference>
<dbReference type="Proteomes" id="UP000324897">
    <property type="component" value="Unassembled WGS sequence"/>
</dbReference>
<feature type="region of interest" description="Disordered" evidence="1">
    <location>
        <begin position="1"/>
        <end position="58"/>
    </location>
</feature>
<feature type="non-terminal residue" evidence="2">
    <location>
        <position position="1"/>
    </location>
</feature>
<protein>
    <submittedName>
        <fullName evidence="2">Uncharacterized protein</fullName>
    </submittedName>
</protein>
<name>A0A5J9T788_9POAL</name>
<keyword evidence="3" id="KW-1185">Reference proteome</keyword>